<keyword evidence="5" id="KW-0472">Membrane</keyword>
<comment type="subcellular location">
    <subcellularLocation>
        <location evidence="1">Membrane</location>
        <topology evidence="1">Single-pass membrane protein</topology>
    </subcellularLocation>
</comment>
<feature type="coiled-coil region" evidence="7">
    <location>
        <begin position="485"/>
        <end position="596"/>
    </location>
</feature>
<evidence type="ECO:0000256" key="5">
    <source>
        <dbReference type="ARBA" id="ARBA00023136"/>
    </source>
</evidence>
<dbReference type="AlphaFoldDB" id="A0AA97AM27"/>
<proteinExistence type="predicted"/>
<evidence type="ECO:0000256" key="2">
    <source>
        <dbReference type="ARBA" id="ARBA00022679"/>
    </source>
</evidence>
<dbReference type="Gene3D" id="1.10.287.1490">
    <property type="match status" value="1"/>
</dbReference>
<keyword evidence="7" id="KW-0175">Coiled coil</keyword>
<evidence type="ECO:0000256" key="4">
    <source>
        <dbReference type="ARBA" id="ARBA00022989"/>
    </source>
</evidence>
<dbReference type="RefSeq" id="WP_316431410.1">
    <property type="nucleotide sequence ID" value="NZ_CP053586.1"/>
</dbReference>
<dbReference type="InterPro" id="IPR027417">
    <property type="entry name" value="P-loop_NTPase"/>
</dbReference>
<name>A0AA97AM27_9CYAN</name>
<keyword evidence="6" id="KW-0325">Glycoprotein</keyword>
<sequence length="618" mass="72537">MLLPTKPFYFLHIPKTAGTSLRKWLLNFFPDSVFLECYDVKALTQLPPEQIAQYRFFAGHFGLELYKFLPEKPDTITWLRDPIAREISQYNYLRREQEMLRDLFLSYSDFGAIKYLDLVCEFSLFDLCKTETIKTFRLDNIQVRYLAGDAPPTKGRPSSECNDEMLEIAKKNLLGLLHFGLCEWMEPSIALLCYRAKWLPQKFNIHLNQSEKSSDDIAATLSSEELAIIREVNRYDYELYEFAKAEFRFRYQEMWQTCLKTKTSYFDPVSDAATYPSFLEPTQQSELPKEFLNSFLESNFQHNSRVERSEQIFIRFSDSTFSSGWYPREYSRNLNTWLCWAGPETSSHIYAALKSGLDYQISFWLLRCQALDIQESLSIEIEGVPIQLDQISVKTGENQFKTFITGSIPSKLIRDDVTYTKLTFRVNRVVQINLSNGNDSRYVSFAIDGLYIEPKMVTGVIEAVIRLRENFQEMQQQVWYLNYKINEANEALQQAQVEGQQLQQDMERERDYVQRMQADLEEKQNQSQQLQSELAQARTELGQSHSELSQVREELKEIDSRRKQLDQELKQTQIQLQQTQIQLQQAQARIAAMETSKFWHLRKTWFRLKQTLGVGQGE</sequence>
<evidence type="ECO:0000313" key="8">
    <source>
        <dbReference type="EMBL" id="WNZ25262.1"/>
    </source>
</evidence>
<dbReference type="SUPFAM" id="SSF57997">
    <property type="entry name" value="Tropomyosin"/>
    <property type="match status" value="1"/>
</dbReference>
<evidence type="ECO:0000256" key="1">
    <source>
        <dbReference type="ARBA" id="ARBA00004167"/>
    </source>
</evidence>
<evidence type="ECO:0000256" key="6">
    <source>
        <dbReference type="ARBA" id="ARBA00023180"/>
    </source>
</evidence>
<keyword evidence="2" id="KW-0808">Transferase</keyword>
<keyword evidence="3" id="KW-0812">Transmembrane</keyword>
<dbReference type="InterPro" id="IPR010635">
    <property type="entry name" value="Heparan_SO4-6-sulfoTrfase"/>
</dbReference>
<dbReference type="SUPFAM" id="SSF52540">
    <property type="entry name" value="P-loop containing nucleoside triphosphate hydrolases"/>
    <property type="match status" value="1"/>
</dbReference>
<evidence type="ECO:0000256" key="7">
    <source>
        <dbReference type="SAM" id="Coils"/>
    </source>
</evidence>
<dbReference type="PANTHER" id="PTHR12812">
    <property type="entry name" value="HEPARAN SULFATE 6-O-SULFOTRANSFERASE 3"/>
    <property type="match status" value="1"/>
</dbReference>
<dbReference type="PANTHER" id="PTHR12812:SF0">
    <property type="entry name" value="HEPARAN-SULFATE 6-O-SULFOTRANSFERASE"/>
    <property type="match status" value="1"/>
</dbReference>
<organism evidence="8">
    <name type="scientific">Leptolyngbya sp. NK1-12</name>
    <dbReference type="NCBI Taxonomy" id="2547451"/>
    <lineage>
        <taxon>Bacteria</taxon>
        <taxon>Bacillati</taxon>
        <taxon>Cyanobacteriota</taxon>
        <taxon>Cyanophyceae</taxon>
        <taxon>Leptolyngbyales</taxon>
        <taxon>Leptolyngbyaceae</taxon>
        <taxon>Leptolyngbya group</taxon>
        <taxon>Leptolyngbya</taxon>
    </lineage>
</organism>
<evidence type="ECO:0000256" key="3">
    <source>
        <dbReference type="ARBA" id="ARBA00022692"/>
    </source>
</evidence>
<dbReference type="EMBL" id="CP053586">
    <property type="protein sequence ID" value="WNZ25262.1"/>
    <property type="molecule type" value="Genomic_DNA"/>
</dbReference>
<reference evidence="8" key="1">
    <citation type="submission" date="2020-05" db="EMBL/GenBank/DDBJ databases">
        <authorList>
            <person name="Zhu T."/>
            <person name="Keshari N."/>
            <person name="Lu X."/>
        </authorList>
    </citation>
    <scope>NUCLEOTIDE SEQUENCE</scope>
    <source>
        <strain evidence="8">NK1-12</strain>
    </source>
</reference>
<dbReference type="GO" id="GO:0016020">
    <property type="term" value="C:membrane"/>
    <property type="evidence" value="ECO:0007669"/>
    <property type="project" value="UniProtKB-SubCell"/>
</dbReference>
<dbReference type="GO" id="GO:0017095">
    <property type="term" value="F:heparan sulfate 6-sulfotransferase activity"/>
    <property type="evidence" value="ECO:0007669"/>
    <property type="project" value="TreeGrafter"/>
</dbReference>
<dbReference type="Gene3D" id="3.40.50.300">
    <property type="entry name" value="P-loop containing nucleotide triphosphate hydrolases"/>
    <property type="match status" value="1"/>
</dbReference>
<keyword evidence="4" id="KW-1133">Transmembrane helix</keyword>
<protein>
    <recommendedName>
        <fullName evidence="9">Sulfotransferase family protein</fullName>
    </recommendedName>
</protein>
<accession>A0AA97AM27</accession>
<gene>
    <name evidence="8" type="ORF">HJG54_21995</name>
</gene>
<evidence type="ECO:0008006" key="9">
    <source>
        <dbReference type="Google" id="ProtNLM"/>
    </source>
</evidence>